<sequence length="293" mass="32254">MDFHFAKAVFQLISVRAGEPCNTKSPPSSSGCRRRLALFVGTLALRRKRSKSGGEVLTERRASRDRTGRAFRHTPALPPVRHTPGSDMGFGNAEELPYVDGTDPIYRAAENGDALKLKRALAGIASKRDRWAAANVRNEDAGDKSPLHIAASRGYMLMATDLLDAGAELLPDEKGRTPLHLAAANDDKDMVTLLLKRTKDKFKAKTQFCEGYSRPAAPVHLCKRPDIRKMLIFKGCGDEDGGKARVVLGEAMEFKLSTPVKAFIGLFGTATILFVRSRIQIAQGYQRPTRYVR</sequence>
<dbReference type="STRING" id="296587.C1EC07"/>
<dbReference type="Gene3D" id="1.25.40.20">
    <property type="entry name" value="Ankyrin repeat-containing domain"/>
    <property type="match status" value="1"/>
</dbReference>
<dbReference type="KEGG" id="mis:MICPUN_61251"/>
<dbReference type="PROSITE" id="PS50088">
    <property type="entry name" value="ANK_REPEAT"/>
    <property type="match status" value="2"/>
</dbReference>
<evidence type="ECO:0000256" key="2">
    <source>
        <dbReference type="ARBA" id="ARBA00023043"/>
    </source>
</evidence>
<dbReference type="AlphaFoldDB" id="C1EC07"/>
<dbReference type="RefSeq" id="XP_002504554.1">
    <property type="nucleotide sequence ID" value="XM_002504508.1"/>
</dbReference>
<evidence type="ECO:0000313" key="6">
    <source>
        <dbReference type="Proteomes" id="UP000002009"/>
    </source>
</evidence>
<feature type="repeat" description="ANK" evidence="3">
    <location>
        <begin position="142"/>
        <end position="174"/>
    </location>
</feature>
<reference evidence="5 6" key="1">
    <citation type="journal article" date="2009" name="Science">
        <title>Green evolution and dynamic adaptations revealed by genomes of the marine picoeukaryotes Micromonas.</title>
        <authorList>
            <person name="Worden A.Z."/>
            <person name="Lee J.H."/>
            <person name="Mock T."/>
            <person name="Rouze P."/>
            <person name="Simmons M.P."/>
            <person name="Aerts A.L."/>
            <person name="Allen A.E."/>
            <person name="Cuvelier M.L."/>
            <person name="Derelle E."/>
            <person name="Everett M.V."/>
            <person name="Foulon E."/>
            <person name="Grimwood J."/>
            <person name="Gundlach H."/>
            <person name="Henrissat B."/>
            <person name="Napoli C."/>
            <person name="McDonald S.M."/>
            <person name="Parker M.S."/>
            <person name="Rombauts S."/>
            <person name="Salamov A."/>
            <person name="Von Dassow P."/>
            <person name="Badger J.H."/>
            <person name="Coutinho P.M."/>
            <person name="Demir E."/>
            <person name="Dubchak I."/>
            <person name="Gentemann C."/>
            <person name="Eikrem W."/>
            <person name="Gready J.E."/>
            <person name="John U."/>
            <person name="Lanier W."/>
            <person name="Lindquist E.A."/>
            <person name="Lucas S."/>
            <person name="Mayer K.F."/>
            <person name="Moreau H."/>
            <person name="Not F."/>
            <person name="Otillar R."/>
            <person name="Panaud O."/>
            <person name="Pangilinan J."/>
            <person name="Paulsen I."/>
            <person name="Piegu B."/>
            <person name="Poliakov A."/>
            <person name="Robbens S."/>
            <person name="Schmutz J."/>
            <person name="Toulza E."/>
            <person name="Wyss T."/>
            <person name="Zelensky A."/>
            <person name="Zhou K."/>
            <person name="Armbrust E.V."/>
            <person name="Bhattacharya D."/>
            <person name="Goodenough U.W."/>
            <person name="Van de Peer Y."/>
            <person name="Grigoriev I.V."/>
        </authorList>
    </citation>
    <scope>NUCLEOTIDE SEQUENCE [LARGE SCALE GENOMIC DNA]</scope>
    <source>
        <strain evidence="6">RCC299 / NOUM17</strain>
    </source>
</reference>
<dbReference type="Proteomes" id="UP000002009">
    <property type="component" value="Chromosome 9"/>
</dbReference>
<keyword evidence="6" id="KW-1185">Reference proteome</keyword>
<proteinExistence type="predicted"/>
<keyword evidence="1" id="KW-0677">Repeat</keyword>
<feature type="region of interest" description="Disordered" evidence="4">
    <location>
        <begin position="50"/>
        <end position="88"/>
    </location>
</feature>
<dbReference type="GeneID" id="8246419"/>
<evidence type="ECO:0000256" key="4">
    <source>
        <dbReference type="SAM" id="MobiDB-lite"/>
    </source>
</evidence>
<feature type="repeat" description="ANK" evidence="3">
    <location>
        <begin position="174"/>
        <end position="200"/>
    </location>
</feature>
<dbReference type="EMBL" id="CP001329">
    <property type="protein sequence ID" value="ACO65812.1"/>
    <property type="molecule type" value="Genomic_DNA"/>
</dbReference>
<dbReference type="PANTHER" id="PTHR24126:SF14">
    <property type="entry name" value="ANK_REP_REGION DOMAIN-CONTAINING PROTEIN"/>
    <property type="match status" value="1"/>
</dbReference>
<gene>
    <name evidence="5" type="ORF">MICPUN_61251</name>
</gene>
<dbReference type="Pfam" id="PF12796">
    <property type="entry name" value="Ank_2"/>
    <property type="match status" value="1"/>
</dbReference>
<dbReference type="SMART" id="SM00248">
    <property type="entry name" value="ANK"/>
    <property type="match status" value="3"/>
</dbReference>
<name>C1EC07_MICCC</name>
<dbReference type="InParanoid" id="C1EC07"/>
<evidence type="ECO:0000313" key="5">
    <source>
        <dbReference type="EMBL" id="ACO65812.1"/>
    </source>
</evidence>
<dbReference type="InterPro" id="IPR036770">
    <property type="entry name" value="Ankyrin_rpt-contain_sf"/>
</dbReference>
<organism evidence="5 6">
    <name type="scientific">Micromonas commoda (strain RCC299 / NOUM17 / CCMP2709)</name>
    <name type="common">Picoplanktonic green alga</name>
    <dbReference type="NCBI Taxonomy" id="296587"/>
    <lineage>
        <taxon>Eukaryota</taxon>
        <taxon>Viridiplantae</taxon>
        <taxon>Chlorophyta</taxon>
        <taxon>Mamiellophyceae</taxon>
        <taxon>Mamiellales</taxon>
        <taxon>Mamiellaceae</taxon>
        <taxon>Micromonas</taxon>
    </lineage>
</organism>
<dbReference type="PROSITE" id="PS50297">
    <property type="entry name" value="ANK_REP_REGION"/>
    <property type="match status" value="2"/>
</dbReference>
<dbReference type="OrthoDB" id="548769at2759"/>
<keyword evidence="2 3" id="KW-0040">ANK repeat</keyword>
<protein>
    <submittedName>
        <fullName evidence="5">Uncharacterized protein</fullName>
    </submittedName>
</protein>
<evidence type="ECO:0000256" key="1">
    <source>
        <dbReference type="ARBA" id="ARBA00022737"/>
    </source>
</evidence>
<dbReference type="PANTHER" id="PTHR24126">
    <property type="entry name" value="ANKYRIN REPEAT, PH AND SEC7 DOMAIN CONTAINING PROTEIN SECG-RELATED"/>
    <property type="match status" value="1"/>
</dbReference>
<dbReference type="InterPro" id="IPR002110">
    <property type="entry name" value="Ankyrin_rpt"/>
</dbReference>
<dbReference type="SUPFAM" id="SSF48403">
    <property type="entry name" value="Ankyrin repeat"/>
    <property type="match status" value="1"/>
</dbReference>
<feature type="compositionally biased region" description="Basic and acidic residues" evidence="4">
    <location>
        <begin position="57"/>
        <end position="68"/>
    </location>
</feature>
<evidence type="ECO:0000256" key="3">
    <source>
        <dbReference type="PROSITE-ProRule" id="PRU00023"/>
    </source>
</evidence>
<accession>C1EC07</accession>
<dbReference type="OMA" id="GYMLMAT"/>